<organism evidence="2 3">
    <name type="scientific">Sporomusa termitida</name>
    <dbReference type="NCBI Taxonomy" id="2377"/>
    <lineage>
        <taxon>Bacteria</taxon>
        <taxon>Bacillati</taxon>
        <taxon>Bacillota</taxon>
        <taxon>Negativicutes</taxon>
        <taxon>Selenomonadales</taxon>
        <taxon>Sporomusaceae</taxon>
        <taxon>Sporomusa</taxon>
    </lineage>
</organism>
<dbReference type="InterPro" id="IPR045965">
    <property type="entry name" value="DUF6385"/>
</dbReference>
<name>A0A517DZ67_9FIRM</name>
<dbReference type="RefSeq" id="WP_170233338.1">
    <property type="nucleotide sequence ID" value="NZ_CP036259.1"/>
</dbReference>
<accession>A0A517DZ67</accession>
<proteinExistence type="predicted"/>
<protein>
    <recommendedName>
        <fullName evidence="1">DUF6385 domain-containing protein</fullName>
    </recommendedName>
</protein>
<keyword evidence="3" id="KW-1185">Reference proteome</keyword>
<dbReference type="AlphaFoldDB" id="A0A517DZ67"/>
<dbReference type="KEGG" id="sted:SPTER_39740"/>
<dbReference type="EMBL" id="CP036259">
    <property type="protein sequence ID" value="QDR82546.1"/>
    <property type="molecule type" value="Genomic_DNA"/>
</dbReference>
<gene>
    <name evidence="2" type="ORF">SPTER_39740</name>
</gene>
<sequence length="279" mass="30936">MGEKTIKPPVKNITLVNSRCRQRRFSNKILTIGRKKRVFQSLIDFDITALPPCLTILRGTLNVFVVKNTCFQEETTIDAHQIFSAWCKRKAILFNTEPAASAVAPAANAGCLTFDLTSLVTDWYTGVSANLGVLLQLRNQQEPGLIGFCSNRAFDSRCWPFLQVTFLEPLPGDNNGHTLDTDARVTTGNNVRTTAKLNVQHFNYTYYVINTGTQSASVALELSPDGINWMTDVPQQIIAPGVMKTFVPGVIARFACLTFQSTLPEQHTDLNIYVRGSCL</sequence>
<dbReference type="NCBIfam" id="NF033679">
    <property type="entry name" value="DNRLRE_dom"/>
    <property type="match status" value="1"/>
</dbReference>
<dbReference type="Proteomes" id="UP000320776">
    <property type="component" value="Chromosome"/>
</dbReference>
<evidence type="ECO:0000313" key="3">
    <source>
        <dbReference type="Proteomes" id="UP000320776"/>
    </source>
</evidence>
<evidence type="ECO:0000313" key="2">
    <source>
        <dbReference type="EMBL" id="QDR82546.1"/>
    </source>
</evidence>
<dbReference type="Pfam" id="PF19912">
    <property type="entry name" value="DUF6385"/>
    <property type="match status" value="1"/>
</dbReference>
<reference evidence="2 3" key="1">
    <citation type="submission" date="2019-02" db="EMBL/GenBank/DDBJ databases">
        <title>Closed genome of Sporomusa termitida DSM 4440.</title>
        <authorList>
            <person name="Poehlein A."/>
            <person name="Daniel R."/>
        </authorList>
    </citation>
    <scope>NUCLEOTIDE SEQUENCE [LARGE SCALE GENOMIC DNA]</scope>
    <source>
        <strain evidence="2 3">DSM 4440</strain>
    </source>
</reference>
<feature type="domain" description="DUF6385" evidence="1">
    <location>
        <begin position="203"/>
        <end position="275"/>
    </location>
</feature>
<evidence type="ECO:0000259" key="1">
    <source>
        <dbReference type="Pfam" id="PF19912"/>
    </source>
</evidence>